<evidence type="ECO:0000313" key="2">
    <source>
        <dbReference type="Proteomes" id="UP001189624"/>
    </source>
</evidence>
<sequence length="83" mass="9215">MNARAHGRREGGHARIEIEGRGSEVWGVVRVKAQGGAVRGRRGGLQRWAMPRLDGEEGWKIRMEDRVLAEMGHGENDGRVSGR</sequence>
<dbReference type="Proteomes" id="UP001189624">
    <property type="component" value="Chromosome 9"/>
</dbReference>
<reference evidence="1" key="1">
    <citation type="submission" date="2023-10" db="EMBL/GenBank/DDBJ databases">
        <authorList>
            <person name="Domelevo Entfellner J.-B."/>
        </authorList>
    </citation>
    <scope>NUCLEOTIDE SEQUENCE</scope>
</reference>
<dbReference type="AlphaFoldDB" id="A0AA86SZB4"/>
<dbReference type="EMBL" id="OY731406">
    <property type="protein sequence ID" value="CAJ1975672.1"/>
    <property type="molecule type" value="Genomic_DNA"/>
</dbReference>
<name>A0AA86SZB4_9FABA</name>
<protein>
    <submittedName>
        <fullName evidence="1">Uncharacterized protein</fullName>
    </submittedName>
</protein>
<accession>A0AA86SZB4</accession>
<evidence type="ECO:0000313" key="1">
    <source>
        <dbReference type="EMBL" id="CAJ1975672.1"/>
    </source>
</evidence>
<proteinExistence type="predicted"/>
<keyword evidence="2" id="KW-1185">Reference proteome</keyword>
<gene>
    <name evidence="1" type="ORF">AYBTSS11_LOCUS27798</name>
</gene>
<organism evidence="1 2">
    <name type="scientific">Sphenostylis stenocarpa</name>
    <dbReference type="NCBI Taxonomy" id="92480"/>
    <lineage>
        <taxon>Eukaryota</taxon>
        <taxon>Viridiplantae</taxon>
        <taxon>Streptophyta</taxon>
        <taxon>Embryophyta</taxon>
        <taxon>Tracheophyta</taxon>
        <taxon>Spermatophyta</taxon>
        <taxon>Magnoliopsida</taxon>
        <taxon>eudicotyledons</taxon>
        <taxon>Gunneridae</taxon>
        <taxon>Pentapetalae</taxon>
        <taxon>rosids</taxon>
        <taxon>fabids</taxon>
        <taxon>Fabales</taxon>
        <taxon>Fabaceae</taxon>
        <taxon>Papilionoideae</taxon>
        <taxon>50 kb inversion clade</taxon>
        <taxon>NPAAA clade</taxon>
        <taxon>indigoferoid/millettioid clade</taxon>
        <taxon>Phaseoleae</taxon>
        <taxon>Sphenostylis</taxon>
    </lineage>
</organism>
<dbReference type="Gramene" id="rna-AYBTSS11_LOCUS27798">
    <property type="protein sequence ID" value="CAJ1975672.1"/>
    <property type="gene ID" value="gene-AYBTSS11_LOCUS27798"/>
</dbReference>